<dbReference type="PIRSF" id="PIRSF031551">
    <property type="entry name" value="DUF1706"/>
    <property type="match status" value="1"/>
</dbReference>
<protein>
    <submittedName>
        <fullName evidence="1">Uncharacterized conserved protein</fullName>
    </submittedName>
</protein>
<proteinExistence type="predicted"/>
<keyword evidence="2" id="KW-1185">Reference proteome</keyword>
<evidence type="ECO:0000313" key="2">
    <source>
        <dbReference type="Proteomes" id="UP000273044"/>
    </source>
</evidence>
<dbReference type="Gene3D" id="1.20.120.450">
    <property type="entry name" value="dinb family like domain"/>
    <property type="match status" value="1"/>
</dbReference>
<organism evidence="1 2">
    <name type="scientific">Arachnia propionica</name>
    <dbReference type="NCBI Taxonomy" id="1750"/>
    <lineage>
        <taxon>Bacteria</taxon>
        <taxon>Bacillati</taxon>
        <taxon>Actinomycetota</taxon>
        <taxon>Actinomycetes</taxon>
        <taxon>Propionibacteriales</taxon>
        <taxon>Propionibacteriaceae</taxon>
        <taxon>Arachnia</taxon>
    </lineage>
</organism>
<dbReference type="PANTHER" id="PTHR40658">
    <property type="match status" value="1"/>
</dbReference>
<evidence type="ECO:0000313" key="1">
    <source>
        <dbReference type="EMBL" id="VEH70180.1"/>
    </source>
</evidence>
<name>A0A3S4UUL1_9ACTN</name>
<dbReference type="GeneID" id="64406941"/>
<dbReference type="RefSeq" id="WP_061786987.1">
    <property type="nucleotide sequence ID" value="NZ_LR134406.1"/>
</dbReference>
<dbReference type="EMBL" id="LR134406">
    <property type="protein sequence ID" value="VEH70180.1"/>
    <property type="molecule type" value="Genomic_DNA"/>
</dbReference>
<dbReference type="AlphaFoldDB" id="A0A3S4UUL1"/>
<dbReference type="Pfam" id="PF08020">
    <property type="entry name" value="DUF1706"/>
    <property type="match status" value="1"/>
</dbReference>
<dbReference type="Proteomes" id="UP000273044">
    <property type="component" value="Chromosome"/>
</dbReference>
<dbReference type="InterPro" id="IPR034660">
    <property type="entry name" value="DinB/YfiT-like"/>
</dbReference>
<dbReference type="PANTHER" id="PTHR40658:SF4">
    <property type="entry name" value="HYPOTHETICAL CYTOSOLIC PROTEIN"/>
    <property type="match status" value="1"/>
</dbReference>
<dbReference type="InterPro" id="IPR012550">
    <property type="entry name" value="DUF1706"/>
</dbReference>
<gene>
    <name evidence="1" type="ORF">NCTC12967_01469</name>
</gene>
<accession>A0A3S4UUL1</accession>
<sequence length="183" mass="21367">MPKPTSRNELVHLAAERFEELCALCDSMSDHEHAVSFDFSGGGNRKEAHWQRDKNVRDVLTHLYEWHQLLLTWVRDNRNGQSRPFLPAPHNWRTYGKLNEQFWCQHQSTTLEEAERLVRSSHEQVMALINSFSNAELFEKGRFAWTGTTTLGSYCTSATSSHYDWALRKIRAHLKELRSTPRP</sequence>
<reference evidence="1 2" key="1">
    <citation type="submission" date="2018-12" db="EMBL/GenBank/DDBJ databases">
        <authorList>
            <consortium name="Pathogen Informatics"/>
        </authorList>
    </citation>
    <scope>NUCLEOTIDE SEQUENCE [LARGE SCALE GENOMIC DNA]</scope>
    <source>
        <strain evidence="1 2">NCTC12967</strain>
    </source>
</reference>